<reference evidence="2 3" key="1">
    <citation type="journal article" date="2014" name="Curr. Biol.">
        <title>The genome of the clonal raider ant Cerapachys biroi.</title>
        <authorList>
            <person name="Oxley P.R."/>
            <person name="Ji L."/>
            <person name="Fetter-Pruneda I."/>
            <person name="McKenzie S.K."/>
            <person name="Li C."/>
            <person name="Hu H."/>
            <person name="Zhang G."/>
            <person name="Kronauer D.J."/>
        </authorList>
    </citation>
    <scope>NUCLEOTIDE SEQUENCE [LARGE SCALE GENOMIC DNA]</scope>
</reference>
<evidence type="ECO:0000313" key="2">
    <source>
        <dbReference type="EMBL" id="EZA57403.1"/>
    </source>
</evidence>
<gene>
    <name evidence="2" type="ORF">X777_02411</name>
</gene>
<evidence type="ECO:0000256" key="1">
    <source>
        <dbReference type="SAM" id="SignalP"/>
    </source>
</evidence>
<accession>A0A026WN67</accession>
<dbReference type="EMBL" id="KK107148">
    <property type="protein sequence ID" value="EZA57403.1"/>
    <property type="molecule type" value="Genomic_DNA"/>
</dbReference>
<proteinExistence type="predicted"/>
<dbReference type="Proteomes" id="UP000053097">
    <property type="component" value="Unassembled WGS sequence"/>
</dbReference>
<feature type="signal peptide" evidence="1">
    <location>
        <begin position="1"/>
        <end position="18"/>
    </location>
</feature>
<sequence length="229" mass="27023">MSFYFDVLFICCLHCIACCNSYTKGIKILIDIMTRKYNLKCEYDNTITEDEQALTLYRISLCFPSVTISACTAIQPSFSTSILSNFPNLPVELLNPYILYIMPLKCYGTPHELLICIKILLREYWSECEKLPLQTYNKIFDVACSNYVFPFKLKWKLLRKWKIVKKDGTFSYRFVDNVQMYNRDAKPLIRYLKERDSSLKERELSGQNDQKNSVNYQYIFSPFLQMYSG</sequence>
<keyword evidence="1" id="KW-0732">Signal</keyword>
<evidence type="ECO:0000313" key="3">
    <source>
        <dbReference type="Proteomes" id="UP000053097"/>
    </source>
</evidence>
<keyword evidence="3" id="KW-1185">Reference proteome</keyword>
<organism evidence="2 3">
    <name type="scientific">Ooceraea biroi</name>
    <name type="common">Clonal raider ant</name>
    <name type="synonym">Cerapachys biroi</name>
    <dbReference type="NCBI Taxonomy" id="2015173"/>
    <lineage>
        <taxon>Eukaryota</taxon>
        <taxon>Metazoa</taxon>
        <taxon>Ecdysozoa</taxon>
        <taxon>Arthropoda</taxon>
        <taxon>Hexapoda</taxon>
        <taxon>Insecta</taxon>
        <taxon>Pterygota</taxon>
        <taxon>Neoptera</taxon>
        <taxon>Endopterygota</taxon>
        <taxon>Hymenoptera</taxon>
        <taxon>Apocrita</taxon>
        <taxon>Aculeata</taxon>
        <taxon>Formicoidea</taxon>
        <taxon>Formicidae</taxon>
        <taxon>Dorylinae</taxon>
        <taxon>Ooceraea</taxon>
    </lineage>
</organism>
<name>A0A026WN67_OOCBI</name>
<feature type="chain" id="PRO_5001545774" evidence="1">
    <location>
        <begin position="19"/>
        <end position="229"/>
    </location>
</feature>
<dbReference type="AlphaFoldDB" id="A0A026WN67"/>
<protein>
    <submittedName>
        <fullName evidence="2">Uncharacterized protein</fullName>
    </submittedName>
</protein>